<dbReference type="InterPro" id="IPR027417">
    <property type="entry name" value="P-loop_NTPase"/>
</dbReference>
<dbReference type="InterPro" id="IPR017730">
    <property type="entry name" value="Chaperonin_ClpB"/>
</dbReference>
<evidence type="ECO:0000313" key="14">
    <source>
        <dbReference type="Proteomes" id="UP001501442"/>
    </source>
</evidence>
<dbReference type="Proteomes" id="UP001501442">
    <property type="component" value="Unassembled WGS sequence"/>
</dbReference>
<dbReference type="CDD" id="cd19499">
    <property type="entry name" value="RecA-like_ClpB_Hsp104-like"/>
    <property type="match status" value="1"/>
</dbReference>
<accession>A0ABP8UEP9</accession>
<evidence type="ECO:0000256" key="4">
    <source>
        <dbReference type="ARBA" id="ARBA00022840"/>
    </source>
</evidence>
<evidence type="ECO:0000256" key="2">
    <source>
        <dbReference type="ARBA" id="ARBA00022737"/>
    </source>
</evidence>
<keyword evidence="11" id="KW-0963">Cytoplasm</keyword>
<evidence type="ECO:0000259" key="12">
    <source>
        <dbReference type="PROSITE" id="PS51903"/>
    </source>
</evidence>
<gene>
    <name evidence="11 13" type="primary">clpB</name>
    <name evidence="13" type="ORF">GCM10023196_054910</name>
</gene>
<dbReference type="SMART" id="SM00382">
    <property type="entry name" value="AAA"/>
    <property type="match status" value="2"/>
</dbReference>
<evidence type="ECO:0000256" key="5">
    <source>
        <dbReference type="ARBA" id="ARBA00023016"/>
    </source>
</evidence>
<organism evidence="13 14">
    <name type="scientific">Actinoallomurus vinaceus</name>
    <dbReference type="NCBI Taxonomy" id="1080074"/>
    <lineage>
        <taxon>Bacteria</taxon>
        <taxon>Bacillati</taxon>
        <taxon>Actinomycetota</taxon>
        <taxon>Actinomycetes</taxon>
        <taxon>Streptosporangiales</taxon>
        <taxon>Thermomonosporaceae</taxon>
        <taxon>Actinoallomurus</taxon>
    </lineage>
</organism>
<dbReference type="Pfam" id="PF17871">
    <property type="entry name" value="AAA_lid_9"/>
    <property type="match status" value="1"/>
</dbReference>
<dbReference type="CDD" id="cd00009">
    <property type="entry name" value="AAA"/>
    <property type="match status" value="1"/>
</dbReference>
<dbReference type="PANTHER" id="PTHR11638">
    <property type="entry name" value="ATP-DEPENDENT CLP PROTEASE"/>
    <property type="match status" value="1"/>
</dbReference>
<keyword evidence="3 10" id="KW-0547">Nucleotide-binding</keyword>
<dbReference type="Pfam" id="PF10431">
    <property type="entry name" value="ClpB_D2-small"/>
    <property type="match status" value="1"/>
</dbReference>
<evidence type="ECO:0000256" key="3">
    <source>
        <dbReference type="ARBA" id="ARBA00022741"/>
    </source>
</evidence>
<keyword evidence="7 10" id="KW-0143">Chaperone</keyword>
<proteinExistence type="inferred from homology"/>
<dbReference type="InterPro" id="IPR003593">
    <property type="entry name" value="AAA+_ATPase"/>
</dbReference>
<dbReference type="Pfam" id="PF00004">
    <property type="entry name" value="AAA"/>
    <property type="match status" value="1"/>
</dbReference>
<keyword evidence="4 10" id="KW-0067">ATP-binding</keyword>
<dbReference type="InterPro" id="IPR041546">
    <property type="entry name" value="ClpA/ClpB_AAA_lid"/>
</dbReference>
<evidence type="ECO:0000256" key="11">
    <source>
        <dbReference type="RuleBase" id="RU362034"/>
    </source>
</evidence>
<keyword evidence="2 9" id="KW-0677">Repeat</keyword>
<dbReference type="Pfam" id="PF02861">
    <property type="entry name" value="Clp_N"/>
    <property type="match status" value="1"/>
</dbReference>
<dbReference type="SUPFAM" id="SSF81923">
    <property type="entry name" value="Double Clp-N motif"/>
    <property type="match status" value="1"/>
</dbReference>
<keyword evidence="14" id="KW-1185">Reference proteome</keyword>
<sequence length="862" mass="94332">MDYKLTQKSQEAVSVAVRRAATEGHPQVEPVHLLVALLGQADGIAAPLLEAVGADPQVIRRRAEEQIAALPKAAGSTVNAPDTSRLLLKVLNTAANRAKQLEDEYVSTEHLLVGLATDGGPVATLLKENGATPDALLEAFEKVRGHARVTSENPEETYQALEKYGVDLTAQARDGKLDPVIGRDTEIRRVVQVLSRRTKNNPVLIGEPGVGKTAVVEGLAQRIVAGDVPETLKNKRLVSLDLGAMVAGAKFRGEFEERLKAVLNEIKQSDGQVVTFIDELHTVVGAGAAEGSMDAGNMLKPMLARGELRMIGATTLDEYRERIEKDPALERRFQQVLVGEPTVEDTIAILRGLKGRYEAHHQVQISDAALVAAAALSDRYITARFLPDKAIDLVDEAASRLRMEIDSRPVEIDELQRSVDRLKMEELALEKESDEASKHRLERLRAELADRQESLNALVGRWEREKAGLNKVGELKKRIDDLRGQAERAQRDGDLETSARLMYGEIPVLEKQLAEASEAAETRETMVKEEVGADDVAEVVSSWTGVPVGRLMEGETSKLLRMEDELGHRLIGQADAVRAVSDAVRRARAGVSDPDRPTGSFLFLGPTGVGKTELAKALADFLFDDERAMVRIDMSEYGEKHSVARLVGAPPGYVGYEEGGQLTEAVRRRPYCVVLLDEVEKAHPEVFDVLLQVLDDGRLTDGQGRTVDFRNTILIMTSNLGSQFLVDPALDNGAKRDAVLNSVRASFKPEFLNRLDDVIIFDALSTEELTKIVDLQIDRLARRLADRRLTLTVTDAAREWLALTGYDPAYGARPLRRLVQSAIGDQLAKELLAGEIRDGDEAIVDLDPASDTLTVKPAVTVS</sequence>
<comment type="function">
    <text evidence="11">Part of a stress-induced multi-chaperone system, it is involved in the recovery of the cell from heat-induced damage, in cooperation with DnaK, DnaJ and GrpE.</text>
</comment>
<evidence type="ECO:0000256" key="7">
    <source>
        <dbReference type="ARBA" id="ARBA00023186"/>
    </source>
</evidence>
<dbReference type="PROSITE" id="PS00871">
    <property type="entry name" value="CLPAB_2"/>
    <property type="match status" value="1"/>
</dbReference>
<dbReference type="InterPro" id="IPR036628">
    <property type="entry name" value="Clp_N_dom_sf"/>
</dbReference>
<protein>
    <recommendedName>
        <fullName evidence="11">Chaperone protein ClpB</fullName>
    </recommendedName>
</protein>
<keyword evidence="6 11" id="KW-0175">Coiled coil</keyword>
<dbReference type="NCBIfam" id="TIGR03346">
    <property type="entry name" value="chaperone_ClpB"/>
    <property type="match status" value="1"/>
</dbReference>
<comment type="caution">
    <text evidence="13">The sequence shown here is derived from an EMBL/GenBank/DDBJ whole genome shotgun (WGS) entry which is preliminary data.</text>
</comment>
<dbReference type="InterPro" id="IPR019489">
    <property type="entry name" value="Clp_ATPase_C"/>
</dbReference>
<dbReference type="SUPFAM" id="SSF52540">
    <property type="entry name" value="P-loop containing nucleoside triphosphate hydrolases"/>
    <property type="match status" value="2"/>
</dbReference>
<evidence type="ECO:0000256" key="10">
    <source>
        <dbReference type="RuleBase" id="RU004432"/>
    </source>
</evidence>
<dbReference type="InterPro" id="IPR050130">
    <property type="entry name" value="ClpA_ClpB"/>
</dbReference>
<dbReference type="PRINTS" id="PR00300">
    <property type="entry name" value="CLPPROTEASEA"/>
</dbReference>
<dbReference type="PANTHER" id="PTHR11638:SF18">
    <property type="entry name" value="HEAT SHOCK PROTEIN 104"/>
    <property type="match status" value="1"/>
</dbReference>
<evidence type="ECO:0000256" key="1">
    <source>
        <dbReference type="ARBA" id="ARBA00008675"/>
    </source>
</evidence>
<dbReference type="Gene3D" id="1.10.8.60">
    <property type="match status" value="1"/>
</dbReference>
<feature type="coiled-coil region" evidence="11">
    <location>
        <begin position="412"/>
        <end position="492"/>
    </location>
</feature>
<dbReference type="InterPro" id="IPR001270">
    <property type="entry name" value="ClpA/B"/>
</dbReference>
<reference evidence="14" key="1">
    <citation type="journal article" date="2019" name="Int. J. Syst. Evol. Microbiol.">
        <title>The Global Catalogue of Microorganisms (GCM) 10K type strain sequencing project: providing services to taxonomists for standard genome sequencing and annotation.</title>
        <authorList>
            <consortium name="The Broad Institute Genomics Platform"/>
            <consortium name="The Broad Institute Genome Sequencing Center for Infectious Disease"/>
            <person name="Wu L."/>
            <person name="Ma J."/>
        </authorList>
    </citation>
    <scope>NUCLEOTIDE SEQUENCE [LARGE SCALE GENOMIC DNA]</scope>
    <source>
        <strain evidence="14">JCM 17939</strain>
    </source>
</reference>
<dbReference type="Gene3D" id="3.40.50.300">
    <property type="entry name" value="P-loop containing nucleotide triphosphate hydrolases"/>
    <property type="match status" value="3"/>
</dbReference>
<evidence type="ECO:0000313" key="13">
    <source>
        <dbReference type="EMBL" id="GAA4630266.1"/>
    </source>
</evidence>
<dbReference type="Gene3D" id="1.10.1780.10">
    <property type="entry name" value="Clp, N-terminal domain"/>
    <property type="match status" value="1"/>
</dbReference>
<dbReference type="PROSITE" id="PS51903">
    <property type="entry name" value="CLP_R"/>
    <property type="match status" value="1"/>
</dbReference>
<comment type="subunit">
    <text evidence="11">Homohexamer; The oligomerization is ATP-dependent.</text>
</comment>
<name>A0ABP8UEP9_9ACTN</name>
<evidence type="ECO:0000256" key="6">
    <source>
        <dbReference type="ARBA" id="ARBA00023054"/>
    </source>
</evidence>
<keyword evidence="5 11" id="KW-0346">Stress response</keyword>
<evidence type="ECO:0000256" key="9">
    <source>
        <dbReference type="PROSITE-ProRule" id="PRU01251"/>
    </source>
</evidence>
<comment type="subunit">
    <text evidence="8">Homohexamer. The oligomerization is ATP-dependent.</text>
</comment>
<dbReference type="InterPro" id="IPR018368">
    <property type="entry name" value="ClpA/B_CS1"/>
</dbReference>
<comment type="subcellular location">
    <subcellularLocation>
        <location evidence="11">Cytoplasm</location>
    </subcellularLocation>
</comment>
<dbReference type="InterPro" id="IPR028299">
    <property type="entry name" value="ClpA/B_CS2"/>
</dbReference>
<dbReference type="PROSITE" id="PS00870">
    <property type="entry name" value="CLPAB_1"/>
    <property type="match status" value="1"/>
</dbReference>
<dbReference type="InterPro" id="IPR003959">
    <property type="entry name" value="ATPase_AAA_core"/>
</dbReference>
<dbReference type="EMBL" id="BAABHK010000008">
    <property type="protein sequence ID" value="GAA4630266.1"/>
    <property type="molecule type" value="Genomic_DNA"/>
</dbReference>
<dbReference type="RefSeq" id="WP_345433940.1">
    <property type="nucleotide sequence ID" value="NZ_BAABHK010000008.1"/>
</dbReference>
<dbReference type="InterPro" id="IPR004176">
    <property type="entry name" value="Clp_R_N"/>
</dbReference>
<comment type="similarity">
    <text evidence="1 10">Belongs to the ClpA/ClpB family.</text>
</comment>
<evidence type="ECO:0000256" key="8">
    <source>
        <dbReference type="ARBA" id="ARBA00026057"/>
    </source>
</evidence>
<dbReference type="Pfam" id="PF07724">
    <property type="entry name" value="AAA_2"/>
    <property type="match status" value="1"/>
</dbReference>
<dbReference type="SMART" id="SM01086">
    <property type="entry name" value="ClpB_D2-small"/>
    <property type="match status" value="1"/>
</dbReference>
<feature type="domain" description="Clp R" evidence="12">
    <location>
        <begin position="1"/>
        <end position="146"/>
    </location>
</feature>